<feature type="transmembrane region" description="Helical" evidence="1">
    <location>
        <begin position="293"/>
        <end position="317"/>
    </location>
</feature>
<sequence length="339" mass="38159">MNEAMTQDQQIEQSLDEKFAAIKADFEGSIKQYQEEASNWLYGWALDMDQKVIVNGEEQSADIDDKEIEANMVSCPLDGKLTLVHCFEAETFIPIGNTDFTIVAVEKGDYYGYNDIPGTEMTGTIDETGCALLELDLEVYGGKKLDITFHPDVSDDDVKALMNSYDSTLTNLMNWLEQEWKSTQRAEWKDYITGDIDVSEQVERFLHNMVQELLRAWDDISDLFHLLSHPSQLADLLGKYMDNPELIAQKLQESKEEAAKMLMLLQDEARCFLCVKAVYCWIKLLSPLQILNFLSTSLASILVEVILMVVIPGGAILKNVNRLRDTASVAGQIEGSTNG</sequence>
<accession>A0ABV7CC51</accession>
<dbReference type="Proteomes" id="UP001595384">
    <property type="component" value="Unassembled WGS sequence"/>
</dbReference>
<dbReference type="RefSeq" id="WP_241967534.1">
    <property type="nucleotide sequence ID" value="NZ_AP024912.1"/>
</dbReference>
<gene>
    <name evidence="2" type="ORF">ACFODT_11450</name>
</gene>
<dbReference type="EMBL" id="JBHRSE010000074">
    <property type="protein sequence ID" value="MFC3024438.1"/>
    <property type="molecule type" value="Genomic_DNA"/>
</dbReference>
<evidence type="ECO:0000313" key="2">
    <source>
        <dbReference type="EMBL" id="MFC3024438.1"/>
    </source>
</evidence>
<keyword evidence="1" id="KW-0812">Transmembrane</keyword>
<reference evidence="3" key="1">
    <citation type="journal article" date="2019" name="Int. J. Syst. Evol. Microbiol.">
        <title>The Global Catalogue of Microorganisms (GCM) 10K type strain sequencing project: providing services to taxonomists for standard genome sequencing and annotation.</title>
        <authorList>
            <consortium name="The Broad Institute Genomics Platform"/>
            <consortium name="The Broad Institute Genome Sequencing Center for Infectious Disease"/>
            <person name="Wu L."/>
            <person name="Ma J."/>
        </authorList>
    </citation>
    <scope>NUCLEOTIDE SEQUENCE [LARGE SCALE GENOMIC DNA]</scope>
    <source>
        <strain evidence="3">KCTC 62784</strain>
    </source>
</reference>
<proteinExistence type="predicted"/>
<keyword evidence="3" id="KW-1185">Reference proteome</keyword>
<organism evidence="2 3">
    <name type="scientific">Vibrio zhugei</name>
    <dbReference type="NCBI Taxonomy" id="2479546"/>
    <lineage>
        <taxon>Bacteria</taxon>
        <taxon>Pseudomonadati</taxon>
        <taxon>Pseudomonadota</taxon>
        <taxon>Gammaproteobacteria</taxon>
        <taxon>Vibrionales</taxon>
        <taxon>Vibrionaceae</taxon>
        <taxon>Vibrio</taxon>
    </lineage>
</organism>
<evidence type="ECO:0000256" key="1">
    <source>
        <dbReference type="SAM" id="Phobius"/>
    </source>
</evidence>
<protein>
    <submittedName>
        <fullName evidence="2">Rhs family protein</fullName>
    </submittedName>
</protein>
<comment type="caution">
    <text evidence="2">The sequence shown here is derived from an EMBL/GenBank/DDBJ whole genome shotgun (WGS) entry which is preliminary data.</text>
</comment>
<keyword evidence="1" id="KW-1133">Transmembrane helix</keyword>
<evidence type="ECO:0000313" key="3">
    <source>
        <dbReference type="Proteomes" id="UP001595384"/>
    </source>
</evidence>
<name>A0ABV7CC51_9VIBR</name>
<keyword evidence="1" id="KW-0472">Membrane</keyword>